<evidence type="ECO:0000313" key="4">
    <source>
        <dbReference type="Proteomes" id="UP000515550"/>
    </source>
</evidence>
<feature type="signal peptide" evidence="2">
    <location>
        <begin position="1"/>
        <end position="25"/>
    </location>
</feature>
<dbReference type="SUPFAM" id="SSF55961">
    <property type="entry name" value="Bet v1-like"/>
    <property type="match status" value="1"/>
</dbReference>
<dbReference type="VEuPathDB" id="PlasmoDB:PVBDA_1004810"/>
<reference evidence="3 4" key="1">
    <citation type="submission" date="2020-08" db="EMBL/GenBank/DDBJ databases">
        <authorList>
            <person name="Ramaprasad A."/>
        </authorList>
    </citation>
    <scope>NUCLEOTIDE SEQUENCE [LARGE SCALE GENOMIC DNA]</scope>
</reference>
<feature type="compositionally biased region" description="Basic residues" evidence="1">
    <location>
        <begin position="103"/>
        <end position="115"/>
    </location>
</feature>
<name>A0A6V7S8E9_PLAVN</name>
<protein>
    <submittedName>
        <fullName evidence="3">Fam-a protein</fullName>
    </submittedName>
</protein>
<dbReference type="EMBL" id="LR865388">
    <property type="protein sequence ID" value="CAD2094052.1"/>
    <property type="molecule type" value="Genomic_DNA"/>
</dbReference>
<organism evidence="3 4">
    <name type="scientific">Plasmodium vinckei brucechwatti</name>
    <dbReference type="NCBI Taxonomy" id="119398"/>
    <lineage>
        <taxon>Eukaryota</taxon>
        <taxon>Sar</taxon>
        <taxon>Alveolata</taxon>
        <taxon>Apicomplexa</taxon>
        <taxon>Aconoidasida</taxon>
        <taxon>Haemosporida</taxon>
        <taxon>Plasmodiidae</taxon>
        <taxon>Plasmodium</taxon>
        <taxon>Plasmodium (Vinckeia)</taxon>
    </lineage>
</organism>
<dbReference type="Proteomes" id="UP000515550">
    <property type="component" value="Chromosome PVBDA_10"/>
</dbReference>
<keyword evidence="2" id="KW-0732">Signal</keyword>
<dbReference type="AlphaFoldDB" id="A0A6V7S8E9"/>
<sequence>MNKFYIQIVFFLLSIFIYTNNKTLATELTPGEYSNKLFDAVIPPEELKKRNREYALSPELLAKIDAHSINGLASIYGGPYKLLLKTEEERRKEIEKEIEKQNKKQQKKQQKKQKTKTKEKEKEKEKEEEEKEEEKTKTESKKRYATPEEIYEKNTDLLCTNPNEIANAVKLMNEAATHLEHHATNEEDYELWKRNRYLNTNFSIKKYGDTYVRRIILKYYHPQKYNEIINVLWDPDLANVFNPHFVKRKIARVYNPNLVIIRQRYKSRVGGPMKYFYALAAKVDISEEKTIIVMTSANINDHHPSEKEYKNTIIESANLFKIDIDSSESIKKGKWEKTFVNIAGYLIEKKDGVKITYLESIEGHTSNYHELFIENTLNRFFYSNEKYFI</sequence>
<evidence type="ECO:0000256" key="1">
    <source>
        <dbReference type="SAM" id="MobiDB-lite"/>
    </source>
</evidence>
<feature type="compositionally biased region" description="Basic and acidic residues" evidence="1">
    <location>
        <begin position="116"/>
        <end position="125"/>
    </location>
</feature>
<feature type="compositionally biased region" description="Basic and acidic residues" evidence="1">
    <location>
        <begin position="133"/>
        <end position="143"/>
    </location>
</feature>
<feature type="region of interest" description="Disordered" evidence="1">
    <location>
        <begin position="95"/>
        <end position="143"/>
    </location>
</feature>
<gene>
    <name evidence="3" type="ORF">PVBDA_1004810</name>
</gene>
<feature type="chain" id="PRO_5027853801" evidence="2">
    <location>
        <begin position="26"/>
        <end position="389"/>
    </location>
</feature>
<dbReference type="InterPro" id="IPR023393">
    <property type="entry name" value="START-like_dom_sf"/>
</dbReference>
<dbReference type="InterPro" id="IPR006486">
    <property type="entry name" value="PYST_A"/>
</dbReference>
<dbReference type="Gene3D" id="3.30.530.20">
    <property type="match status" value="1"/>
</dbReference>
<accession>A0A6V7S8E9</accession>
<proteinExistence type="predicted"/>
<evidence type="ECO:0000313" key="3">
    <source>
        <dbReference type="EMBL" id="CAD2094052.1"/>
    </source>
</evidence>
<dbReference type="NCBIfam" id="TIGR01599">
    <property type="entry name" value="PYST-A"/>
    <property type="match status" value="1"/>
</dbReference>
<evidence type="ECO:0000256" key="2">
    <source>
        <dbReference type="SAM" id="SignalP"/>
    </source>
</evidence>